<gene>
    <name evidence="4" type="primary">xdhC</name>
    <name evidence="4" type="ORF">ACFPQ5_01710</name>
</gene>
<evidence type="ECO:0000313" key="5">
    <source>
        <dbReference type="Proteomes" id="UP001596101"/>
    </source>
</evidence>
<feature type="domain" description="XdhC Rossmann" evidence="3">
    <location>
        <begin position="199"/>
        <end position="341"/>
    </location>
</feature>
<evidence type="ECO:0000256" key="1">
    <source>
        <dbReference type="SAM" id="MobiDB-lite"/>
    </source>
</evidence>
<feature type="compositionally biased region" description="Polar residues" evidence="1">
    <location>
        <begin position="123"/>
        <end position="136"/>
    </location>
</feature>
<feature type="domain" description="XdhC- CoxI" evidence="2">
    <location>
        <begin position="10"/>
        <end position="72"/>
    </location>
</feature>
<sequence>MDDWLTAALRAPAVLVTVAIVEGSVPREPGAKMLVQRDGFAGTIGGGHLEHRAIEIARGMLEDGGQPKLERFALGPSLGQCCGGIAHLVFEPVDRDQMVLLDARRSADTFRVIPVGWTGLPSTRSTSGGVGTQSEGHASAERVDGGPVHPTWALFDTDGVQLAGDPVPAFDRTLGTHVFTDADGRRWLADAVLAPRAHLMLFGAGHVGAAIVRALSELPCRVTWVDEREDLFPATVPANVTIEATDIPEVLVEEAAPGTTFLVMTHSHALDLRLSIAILSRPAADWFGLIGSDTKRRQFEHRLRERGIGKDRIESMVCPIGLPGIAGKAPAVIAASVAAQLLTVWEASEHGAASHLHHSPESN</sequence>
<name>A0ABW0MGE6_9BURK</name>
<evidence type="ECO:0000259" key="3">
    <source>
        <dbReference type="Pfam" id="PF13478"/>
    </source>
</evidence>
<dbReference type="Pfam" id="PF13478">
    <property type="entry name" value="XdhC_C"/>
    <property type="match status" value="1"/>
</dbReference>
<protein>
    <submittedName>
        <fullName evidence="4">Xanthine dehydrogenase accessory protein XdhC</fullName>
    </submittedName>
</protein>
<evidence type="ECO:0000259" key="2">
    <source>
        <dbReference type="Pfam" id="PF02625"/>
    </source>
</evidence>
<dbReference type="RefSeq" id="WP_379751287.1">
    <property type="nucleotide sequence ID" value="NZ_JBHSMR010000001.1"/>
</dbReference>
<dbReference type="InterPro" id="IPR003777">
    <property type="entry name" value="XdhC_CoxI"/>
</dbReference>
<dbReference type="InterPro" id="IPR052698">
    <property type="entry name" value="MoCofactor_Util/Proc"/>
</dbReference>
<proteinExistence type="predicted"/>
<dbReference type="Pfam" id="PF02625">
    <property type="entry name" value="XdhC_CoxI"/>
    <property type="match status" value="1"/>
</dbReference>
<keyword evidence="5" id="KW-1185">Reference proteome</keyword>
<dbReference type="InterPro" id="IPR027051">
    <property type="entry name" value="XdhC_Rossmann_dom"/>
</dbReference>
<dbReference type="InterPro" id="IPR014308">
    <property type="entry name" value="Xanthine_DH_XdhC"/>
</dbReference>
<dbReference type="EMBL" id="JBHSMR010000001">
    <property type="protein sequence ID" value="MFC5476889.1"/>
    <property type="molecule type" value="Genomic_DNA"/>
</dbReference>
<dbReference type="Proteomes" id="UP001596101">
    <property type="component" value="Unassembled WGS sequence"/>
</dbReference>
<dbReference type="NCBIfam" id="TIGR02964">
    <property type="entry name" value="xanthine_xdhC"/>
    <property type="match status" value="1"/>
</dbReference>
<evidence type="ECO:0000313" key="4">
    <source>
        <dbReference type="EMBL" id="MFC5476889.1"/>
    </source>
</evidence>
<dbReference type="PANTHER" id="PTHR30388:SF6">
    <property type="entry name" value="XANTHINE DEHYDROGENASE SUBUNIT A-RELATED"/>
    <property type="match status" value="1"/>
</dbReference>
<dbReference type="PANTHER" id="PTHR30388">
    <property type="entry name" value="ALDEHYDE OXIDOREDUCTASE MOLYBDENUM COFACTOR ASSEMBLY PROTEIN"/>
    <property type="match status" value="1"/>
</dbReference>
<organism evidence="4 5">
    <name type="scientific">Massilia suwonensis</name>
    <dbReference type="NCBI Taxonomy" id="648895"/>
    <lineage>
        <taxon>Bacteria</taxon>
        <taxon>Pseudomonadati</taxon>
        <taxon>Pseudomonadota</taxon>
        <taxon>Betaproteobacteria</taxon>
        <taxon>Burkholderiales</taxon>
        <taxon>Oxalobacteraceae</taxon>
        <taxon>Telluria group</taxon>
        <taxon>Massilia</taxon>
    </lineage>
</organism>
<dbReference type="Gene3D" id="3.40.50.720">
    <property type="entry name" value="NAD(P)-binding Rossmann-like Domain"/>
    <property type="match status" value="1"/>
</dbReference>
<reference evidence="5" key="1">
    <citation type="journal article" date="2019" name="Int. J. Syst. Evol. Microbiol.">
        <title>The Global Catalogue of Microorganisms (GCM) 10K type strain sequencing project: providing services to taxonomists for standard genome sequencing and annotation.</title>
        <authorList>
            <consortium name="The Broad Institute Genomics Platform"/>
            <consortium name="The Broad Institute Genome Sequencing Center for Infectious Disease"/>
            <person name="Wu L."/>
            <person name="Ma J."/>
        </authorList>
    </citation>
    <scope>NUCLEOTIDE SEQUENCE [LARGE SCALE GENOMIC DNA]</scope>
    <source>
        <strain evidence="5">CCUG 43111</strain>
    </source>
</reference>
<feature type="region of interest" description="Disordered" evidence="1">
    <location>
        <begin position="123"/>
        <end position="143"/>
    </location>
</feature>
<accession>A0ABW0MGE6</accession>
<comment type="caution">
    <text evidence="4">The sequence shown here is derived from an EMBL/GenBank/DDBJ whole genome shotgun (WGS) entry which is preliminary data.</text>
</comment>